<protein>
    <submittedName>
        <fullName evidence="5">Gamma-glutamyltransferase</fullName>
    </submittedName>
</protein>
<dbReference type="Pfam" id="PF01019">
    <property type="entry name" value="G_glu_transpept"/>
    <property type="match status" value="1"/>
</dbReference>
<sequence>MSQDATKVTGTVTMAPRSDCAIMDRPPAASVQHGIPPMQVQAPLAQGMVCAPQPYAVDAAVDVLARGGNAVDAVITAGLAQGVVSPHMCGLGGYLVATIHQPGSSAPASVDAPALAGSETFPDMWADRFERFGPTGWGYILRDQVNDCGYTSICVPGSVKGMHQMHQRWGSLPWADLFEPATDLAEGGWRMMDRTARVWQRWPEAPGGVSPLEVVQRNPEASRIFLTKTGKPPLVNQPVSNPDYGTSLRHVAKFGAEDFYRGEMKERMAADLEANGSFVTAGDLEAYALPPSVPVCGSFKGWDVSSSAPPHGGATVVAILNIMERLCTEPGLEPDSPRYLYLLAMAMKAAFADRNPHMADPAFEAVPTDWMMDPARADHWVDIIQRGDPIKVSFQPQGSKDTTHVSVVDRQGLCVSLTHSLGSASGVVTPGMGFMYNNSMVNFHPLPGHPNSIAPGKGRTTGMSPTIVTRGGLPRLVLGAPGSTMIITSVAQVLLNSLLWGMNVKEAVDAPRLDCQGNLIRMHARFPRKTVERIANMHPAERTGHSRGGFAIVHAIAIDEAGSVTGVADPGADGMAVAV</sequence>
<dbReference type="PANTHER" id="PTHR43199:SF1">
    <property type="entry name" value="GLUTATHIONE HYDROLASE PROENZYME"/>
    <property type="match status" value="1"/>
</dbReference>
<name>A0A6B1DSV0_9CHLR</name>
<dbReference type="InterPro" id="IPR029055">
    <property type="entry name" value="Ntn_hydrolases_N"/>
</dbReference>
<evidence type="ECO:0000256" key="4">
    <source>
        <dbReference type="ARBA" id="ARBA00023145"/>
    </source>
</evidence>
<evidence type="ECO:0000256" key="3">
    <source>
        <dbReference type="ARBA" id="ARBA00022801"/>
    </source>
</evidence>
<dbReference type="PRINTS" id="PR01210">
    <property type="entry name" value="GGTRANSPTASE"/>
</dbReference>
<evidence type="ECO:0000313" key="5">
    <source>
        <dbReference type="EMBL" id="MYD90840.1"/>
    </source>
</evidence>
<reference evidence="5" key="1">
    <citation type="submission" date="2019-09" db="EMBL/GenBank/DDBJ databases">
        <title>Characterisation of the sponge microbiome using genome-centric metagenomics.</title>
        <authorList>
            <person name="Engelberts J.P."/>
            <person name="Robbins S.J."/>
            <person name="De Goeij J.M."/>
            <person name="Aranda M."/>
            <person name="Bell S.C."/>
            <person name="Webster N.S."/>
        </authorList>
    </citation>
    <scope>NUCLEOTIDE SEQUENCE</scope>
    <source>
        <strain evidence="5">SB0662_bin_9</strain>
    </source>
</reference>
<dbReference type="GO" id="GO:0016787">
    <property type="term" value="F:hydrolase activity"/>
    <property type="evidence" value="ECO:0007669"/>
    <property type="project" value="UniProtKB-KW"/>
</dbReference>
<accession>A0A6B1DSV0</accession>
<dbReference type="AlphaFoldDB" id="A0A6B1DSV0"/>
<organism evidence="5">
    <name type="scientific">Caldilineaceae bacterium SB0662_bin_9</name>
    <dbReference type="NCBI Taxonomy" id="2605258"/>
    <lineage>
        <taxon>Bacteria</taxon>
        <taxon>Bacillati</taxon>
        <taxon>Chloroflexota</taxon>
        <taxon>Caldilineae</taxon>
        <taxon>Caldilineales</taxon>
        <taxon>Caldilineaceae</taxon>
    </lineage>
</organism>
<dbReference type="InterPro" id="IPR043137">
    <property type="entry name" value="GGT_ssub_C"/>
</dbReference>
<dbReference type="InterPro" id="IPR043138">
    <property type="entry name" value="GGT_lsub"/>
</dbReference>
<evidence type="ECO:0000256" key="2">
    <source>
        <dbReference type="ARBA" id="ARBA00022679"/>
    </source>
</evidence>
<gene>
    <name evidence="5" type="ORF">F4Y08_10970</name>
</gene>
<evidence type="ECO:0000256" key="1">
    <source>
        <dbReference type="ARBA" id="ARBA00009381"/>
    </source>
</evidence>
<keyword evidence="4" id="KW-0865">Zymogen</keyword>
<dbReference type="Gene3D" id="1.10.246.130">
    <property type="match status" value="1"/>
</dbReference>
<keyword evidence="2 5" id="KW-0808">Transferase</keyword>
<comment type="similarity">
    <text evidence="1">Belongs to the gamma-glutamyltransferase family.</text>
</comment>
<dbReference type="InterPro" id="IPR051792">
    <property type="entry name" value="GGT_bact"/>
</dbReference>
<dbReference type="EMBL" id="VXPY01000078">
    <property type="protein sequence ID" value="MYD90840.1"/>
    <property type="molecule type" value="Genomic_DNA"/>
</dbReference>
<dbReference type="Gene3D" id="3.60.20.40">
    <property type="match status" value="1"/>
</dbReference>
<dbReference type="GO" id="GO:0016740">
    <property type="term" value="F:transferase activity"/>
    <property type="evidence" value="ECO:0007669"/>
    <property type="project" value="UniProtKB-KW"/>
</dbReference>
<proteinExistence type="inferred from homology"/>
<comment type="caution">
    <text evidence="5">The sequence shown here is derived from an EMBL/GenBank/DDBJ whole genome shotgun (WGS) entry which is preliminary data.</text>
</comment>
<dbReference type="SUPFAM" id="SSF56235">
    <property type="entry name" value="N-terminal nucleophile aminohydrolases (Ntn hydrolases)"/>
    <property type="match status" value="1"/>
</dbReference>
<keyword evidence="3" id="KW-0378">Hydrolase</keyword>
<dbReference type="PANTHER" id="PTHR43199">
    <property type="entry name" value="GLUTATHIONE HYDROLASE"/>
    <property type="match status" value="1"/>
</dbReference>